<comment type="caution">
    <text evidence="2">The sequence shown here is derived from an EMBL/GenBank/DDBJ whole genome shotgun (WGS) entry which is preliminary data.</text>
</comment>
<dbReference type="AlphaFoldDB" id="A0A8X6H9N3"/>
<feature type="region of interest" description="Disordered" evidence="1">
    <location>
        <begin position="58"/>
        <end position="85"/>
    </location>
</feature>
<accession>A0A8X6H9N3</accession>
<reference evidence="2" key="1">
    <citation type="submission" date="2020-07" db="EMBL/GenBank/DDBJ databases">
        <title>Multicomponent nature underlies the extraordinary mechanical properties of spider dragline silk.</title>
        <authorList>
            <person name="Kono N."/>
            <person name="Nakamura H."/>
            <person name="Mori M."/>
            <person name="Yoshida Y."/>
            <person name="Ohtoshi R."/>
            <person name="Malay A.D."/>
            <person name="Moran D.A.P."/>
            <person name="Tomita M."/>
            <person name="Numata K."/>
            <person name="Arakawa K."/>
        </authorList>
    </citation>
    <scope>NUCLEOTIDE SEQUENCE</scope>
</reference>
<name>A0A8X6H9N3_TRICU</name>
<proteinExistence type="predicted"/>
<evidence type="ECO:0000256" key="1">
    <source>
        <dbReference type="SAM" id="MobiDB-lite"/>
    </source>
</evidence>
<protein>
    <submittedName>
        <fullName evidence="2">Uncharacterized protein</fullName>
    </submittedName>
</protein>
<organism evidence="2 3">
    <name type="scientific">Trichonephila clavata</name>
    <name type="common">Joro spider</name>
    <name type="synonym">Nephila clavata</name>
    <dbReference type="NCBI Taxonomy" id="2740835"/>
    <lineage>
        <taxon>Eukaryota</taxon>
        <taxon>Metazoa</taxon>
        <taxon>Ecdysozoa</taxon>
        <taxon>Arthropoda</taxon>
        <taxon>Chelicerata</taxon>
        <taxon>Arachnida</taxon>
        <taxon>Araneae</taxon>
        <taxon>Araneomorphae</taxon>
        <taxon>Entelegynae</taxon>
        <taxon>Araneoidea</taxon>
        <taxon>Nephilidae</taxon>
        <taxon>Trichonephila</taxon>
    </lineage>
</organism>
<gene>
    <name evidence="2" type="ORF">TNCT_104761</name>
</gene>
<keyword evidence="3" id="KW-1185">Reference proteome</keyword>
<dbReference type="EMBL" id="BMAO01017801">
    <property type="protein sequence ID" value="GFR18528.1"/>
    <property type="molecule type" value="Genomic_DNA"/>
</dbReference>
<sequence length="85" mass="9259">MQKPIVDAESLHDGGHPLKNGLVSILLCAEAKTSLPIGHYSMWNPPSLLARLLSLGNDEGERADNFPPSECTSDTHPRDVPEHPH</sequence>
<dbReference type="Proteomes" id="UP000887116">
    <property type="component" value="Unassembled WGS sequence"/>
</dbReference>
<evidence type="ECO:0000313" key="3">
    <source>
        <dbReference type="Proteomes" id="UP000887116"/>
    </source>
</evidence>
<feature type="compositionally biased region" description="Basic and acidic residues" evidence="1">
    <location>
        <begin position="73"/>
        <end position="85"/>
    </location>
</feature>
<evidence type="ECO:0000313" key="2">
    <source>
        <dbReference type="EMBL" id="GFR18528.1"/>
    </source>
</evidence>